<accession>A0A3M7QJJ3</accession>
<dbReference type="Proteomes" id="UP000276133">
    <property type="component" value="Unassembled WGS sequence"/>
</dbReference>
<sequence length="74" mass="8194">MSMNSFNLIKPSEPESIILKAEIRSSSVVLNDPKKYLLKIQKLSSSSINCCINAVHENLSSQTLINTVARIFGK</sequence>
<reference evidence="1 2" key="1">
    <citation type="journal article" date="2018" name="Sci. Rep.">
        <title>Genomic signatures of local adaptation to the degree of environmental predictability in rotifers.</title>
        <authorList>
            <person name="Franch-Gras L."/>
            <person name="Hahn C."/>
            <person name="Garcia-Roger E.M."/>
            <person name="Carmona M.J."/>
            <person name="Serra M."/>
            <person name="Gomez A."/>
        </authorList>
    </citation>
    <scope>NUCLEOTIDE SEQUENCE [LARGE SCALE GENOMIC DNA]</scope>
    <source>
        <strain evidence="1">HYR1</strain>
    </source>
</reference>
<keyword evidence="2" id="KW-1185">Reference proteome</keyword>
<gene>
    <name evidence="1" type="ORF">BpHYR1_018582</name>
</gene>
<evidence type="ECO:0000313" key="1">
    <source>
        <dbReference type="EMBL" id="RNA11128.1"/>
    </source>
</evidence>
<name>A0A3M7QJJ3_BRAPC</name>
<organism evidence="1 2">
    <name type="scientific">Brachionus plicatilis</name>
    <name type="common">Marine rotifer</name>
    <name type="synonym">Brachionus muelleri</name>
    <dbReference type="NCBI Taxonomy" id="10195"/>
    <lineage>
        <taxon>Eukaryota</taxon>
        <taxon>Metazoa</taxon>
        <taxon>Spiralia</taxon>
        <taxon>Gnathifera</taxon>
        <taxon>Rotifera</taxon>
        <taxon>Eurotatoria</taxon>
        <taxon>Monogononta</taxon>
        <taxon>Pseudotrocha</taxon>
        <taxon>Ploima</taxon>
        <taxon>Brachionidae</taxon>
        <taxon>Brachionus</taxon>
    </lineage>
</organism>
<proteinExistence type="predicted"/>
<protein>
    <submittedName>
        <fullName evidence="1">Uncharacterized protein</fullName>
    </submittedName>
</protein>
<comment type="caution">
    <text evidence="1">The sequence shown here is derived from an EMBL/GenBank/DDBJ whole genome shotgun (WGS) entry which is preliminary data.</text>
</comment>
<dbReference type="AlphaFoldDB" id="A0A3M7QJJ3"/>
<evidence type="ECO:0000313" key="2">
    <source>
        <dbReference type="Proteomes" id="UP000276133"/>
    </source>
</evidence>
<dbReference type="EMBL" id="REGN01006040">
    <property type="protein sequence ID" value="RNA11128.1"/>
    <property type="molecule type" value="Genomic_DNA"/>
</dbReference>